<evidence type="ECO:0000256" key="2">
    <source>
        <dbReference type="ARBA" id="ARBA00007532"/>
    </source>
</evidence>
<feature type="binding site" evidence="11">
    <location>
        <position position="52"/>
    </location>
    <ligand>
        <name>FAD</name>
        <dbReference type="ChEBI" id="CHEBI:57692"/>
    </ligand>
</feature>
<comment type="miscellaneous">
    <text evidence="13">The active site is a redox-active disulfide bond.</text>
</comment>
<dbReference type="InterPro" id="IPR004099">
    <property type="entry name" value="Pyr_nucl-diS_OxRdtase_dimer"/>
</dbReference>
<dbReference type="Gene3D" id="3.50.50.60">
    <property type="entry name" value="FAD/NAD(P)-binding domain"/>
    <property type="match status" value="2"/>
</dbReference>
<organism evidence="16 17">
    <name type="scientific">Vulgatibacter incomptus</name>
    <dbReference type="NCBI Taxonomy" id="1391653"/>
    <lineage>
        <taxon>Bacteria</taxon>
        <taxon>Pseudomonadati</taxon>
        <taxon>Myxococcota</taxon>
        <taxon>Myxococcia</taxon>
        <taxon>Myxococcales</taxon>
        <taxon>Cystobacterineae</taxon>
        <taxon>Vulgatibacteraceae</taxon>
        <taxon>Vulgatibacter</taxon>
    </lineage>
</organism>
<feature type="binding site" evidence="11">
    <location>
        <begin position="319"/>
        <end position="322"/>
    </location>
    <ligand>
        <name>FAD</name>
        <dbReference type="ChEBI" id="CHEBI:57692"/>
    </ligand>
</feature>
<dbReference type="InterPro" id="IPR006258">
    <property type="entry name" value="Lipoamide_DH"/>
</dbReference>
<protein>
    <recommendedName>
        <fullName evidence="4 13">Dihydrolipoyl dehydrogenase</fullName>
        <ecNumber evidence="3 13">1.8.1.4</ecNumber>
    </recommendedName>
</protein>
<sequence>MADVFDVAILGSGPGGYAAAIHAGQAGLKTVLIEKQKRLGGTCTLVGCIPTKALLHSADLVEEIRDAAEHGIQISGSPSVHMAGVLARKNKIVDQSTNGVSFLMKKNKVTVVTGFGKIAGKGKLEVAGEGGAKQEILFKKLIVATGSVVREFPGLESDGKVVLNSDQILDLDRVPKSLIVVGAGAVGMEFASVFAAFGSKVTIVELLPHLLPLEDEEISKEIERAYRKRKIDFRVETKVEKLERLSGGVKAHLASKDGKTEVIEAEMLLSAIGRKPVTEGIGLESVGVKTERGFIPVDSMMRTSADGIYAIGDVVPTQMLAHLATQEALLAVDDIAGKNPQPLRYDRCPGATYCSPEVASVGLTEKAAREKGYDVKVGKFPFAAIGKARILGQTQGMVKIVSENKYDEVLGVHIVGPHATDLIAEACAALRLESTTEDLAKTIHPHPTLSEIIGEAAHATLGHPLHI</sequence>
<dbReference type="InterPro" id="IPR001100">
    <property type="entry name" value="Pyr_nuc-diS_OxRdtase"/>
</dbReference>
<evidence type="ECO:0000256" key="13">
    <source>
        <dbReference type="RuleBase" id="RU003692"/>
    </source>
</evidence>
<dbReference type="PANTHER" id="PTHR22912:SF217">
    <property type="entry name" value="DIHYDROLIPOYL DEHYDROGENASE"/>
    <property type="match status" value="1"/>
</dbReference>
<dbReference type="EC" id="1.8.1.4" evidence="3 13"/>
<dbReference type="InterPro" id="IPR016156">
    <property type="entry name" value="FAD/NAD-linked_Rdtase_dimer_sf"/>
</dbReference>
<evidence type="ECO:0000256" key="12">
    <source>
        <dbReference type="PIRSR" id="PIRSR000350-4"/>
    </source>
</evidence>
<reference evidence="16 17" key="1">
    <citation type="submission" date="2015-08" db="EMBL/GenBank/DDBJ databases">
        <authorList>
            <person name="Babu N.S."/>
            <person name="Beckwith C.J."/>
            <person name="Beseler K.G."/>
            <person name="Brison A."/>
            <person name="Carone J.V."/>
            <person name="Caskin T.P."/>
            <person name="Diamond M."/>
            <person name="Durham M.E."/>
            <person name="Foxe J.M."/>
            <person name="Go M."/>
            <person name="Henderson B.A."/>
            <person name="Jones I.B."/>
            <person name="McGettigan J.A."/>
            <person name="Micheletti S.J."/>
            <person name="Nasrallah M.E."/>
            <person name="Ortiz D."/>
            <person name="Piller C.R."/>
            <person name="Privatt S.R."/>
            <person name="Schneider S.L."/>
            <person name="Sharp S."/>
            <person name="Smith T.C."/>
            <person name="Stanton J.D."/>
            <person name="Ullery H.E."/>
            <person name="Wilson R.J."/>
            <person name="Serrano M.G."/>
            <person name="Buck G."/>
            <person name="Lee V."/>
            <person name="Wang Y."/>
            <person name="Carvalho R."/>
            <person name="Voegtly L."/>
            <person name="Shi R."/>
            <person name="Duckworth R."/>
            <person name="Johnson A."/>
            <person name="Loviza R."/>
            <person name="Walstead R."/>
            <person name="Shah Z."/>
            <person name="Kiflezghi M."/>
            <person name="Wade K."/>
            <person name="Ball S.L."/>
            <person name="Bradley K.W."/>
            <person name="Asai D.J."/>
            <person name="Bowman C.A."/>
            <person name="Russell D.A."/>
            <person name="Pope W.H."/>
            <person name="Jacobs-Sera D."/>
            <person name="Hendrix R.W."/>
            <person name="Hatfull G.F."/>
        </authorList>
    </citation>
    <scope>NUCLEOTIDE SEQUENCE [LARGE SCALE GENOMIC DNA]</scope>
    <source>
        <strain evidence="16 17">DSM 27710</strain>
    </source>
</reference>
<keyword evidence="8 11" id="KW-0520">NAD</keyword>
<feature type="domain" description="FAD/NAD(P)-binding" evidence="15">
    <location>
        <begin position="5"/>
        <end position="328"/>
    </location>
</feature>
<feature type="binding site" evidence="11">
    <location>
        <position position="116"/>
    </location>
    <ligand>
        <name>FAD</name>
        <dbReference type="ChEBI" id="CHEBI:57692"/>
    </ligand>
</feature>
<dbReference type="InterPro" id="IPR036188">
    <property type="entry name" value="FAD/NAD-bd_sf"/>
</dbReference>
<dbReference type="InterPro" id="IPR023753">
    <property type="entry name" value="FAD/NAD-binding_dom"/>
</dbReference>
<dbReference type="RefSeq" id="WP_050726006.1">
    <property type="nucleotide sequence ID" value="NZ_CP012332.1"/>
</dbReference>
<evidence type="ECO:0000313" key="17">
    <source>
        <dbReference type="Proteomes" id="UP000055590"/>
    </source>
</evidence>
<accession>A0A0K1PE18</accession>
<keyword evidence="11" id="KW-0547">Nucleotide-binding</keyword>
<dbReference type="Pfam" id="PF02852">
    <property type="entry name" value="Pyr_redox_dim"/>
    <property type="match status" value="1"/>
</dbReference>
<evidence type="ECO:0000256" key="10">
    <source>
        <dbReference type="PIRSR" id="PIRSR000350-2"/>
    </source>
</evidence>
<keyword evidence="5 13" id="KW-0285">Flavoprotein</keyword>
<feature type="disulfide bond" description="Redox-active" evidence="12">
    <location>
        <begin position="43"/>
        <end position="48"/>
    </location>
</feature>
<comment type="catalytic activity">
    <reaction evidence="9 13">
        <text>N(6)-[(R)-dihydrolipoyl]-L-lysyl-[protein] + NAD(+) = N(6)-[(R)-lipoyl]-L-lysyl-[protein] + NADH + H(+)</text>
        <dbReference type="Rhea" id="RHEA:15045"/>
        <dbReference type="Rhea" id="RHEA-COMP:10474"/>
        <dbReference type="Rhea" id="RHEA-COMP:10475"/>
        <dbReference type="ChEBI" id="CHEBI:15378"/>
        <dbReference type="ChEBI" id="CHEBI:57540"/>
        <dbReference type="ChEBI" id="CHEBI:57945"/>
        <dbReference type="ChEBI" id="CHEBI:83099"/>
        <dbReference type="ChEBI" id="CHEBI:83100"/>
        <dbReference type="EC" id="1.8.1.4"/>
    </reaction>
</comment>
<feature type="binding site" evidence="11">
    <location>
        <position position="205"/>
    </location>
    <ligand>
        <name>NAD(+)</name>
        <dbReference type="ChEBI" id="CHEBI:57540"/>
    </ligand>
</feature>
<dbReference type="GO" id="GO:0050660">
    <property type="term" value="F:flavin adenine dinucleotide binding"/>
    <property type="evidence" value="ECO:0007669"/>
    <property type="project" value="InterPro"/>
</dbReference>
<feature type="domain" description="Pyridine nucleotide-disulphide oxidoreductase dimerisation" evidence="14">
    <location>
        <begin position="349"/>
        <end position="457"/>
    </location>
</feature>
<evidence type="ECO:0000256" key="6">
    <source>
        <dbReference type="ARBA" id="ARBA00022827"/>
    </source>
</evidence>
<dbReference type="Pfam" id="PF07992">
    <property type="entry name" value="Pyr_redox_2"/>
    <property type="match status" value="1"/>
</dbReference>
<dbReference type="KEGG" id="vin:AKJ08_2124"/>
<dbReference type="PIRSF" id="PIRSF000350">
    <property type="entry name" value="Mercury_reductase_MerA"/>
    <property type="match status" value="1"/>
</dbReference>
<proteinExistence type="inferred from homology"/>
<name>A0A0K1PE18_9BACT</name>
<dbReference type="PRINTS" id="PR00411">
    <property type="entry name" value="PNDRDTASEI"/>
</dbReference>
<dbReference type="SUPFAM" id="SSF55424">
    <property type="entry name" value="FAD/NAD-linked reductases, dimerisation (C-terminal) domain"/>
    <property type="match status" value="1"/>
</dbReference>
<dbReference type="GO" id="GO:0006103">
    <property type="term" value="P:2-oxoglutarate metabolic process"/>
    <property type="evidence" value="ECO:0007669"/>
    <property type="project" value="TreeGrafter"/>
</dbReference>
<evidence type="ECO:0000256" key="1">
    <source>
        <dbReference type="ARBA" id="ARBA00004496"/>
    </source>
</evidence>
<dbReference type="AlphaFoldDB" id="A0A0K1PE18"/>
<dbReference type="Gene3D" id="3.30.390.30">
    <property type="match status" value="1"/>
</dbReference>
<dbReference type="OrthoDB" id="9786429at2"/>
<keyword evidence="17" id="KW-1185">Reference proteome</keyword>
<dbReference type="FunFam" id="3.30.390.30:FF:000001">
    <property type="entry name" value="Dihydrolipoyl dehydrogenase"/>
    <property type="match status" value="1"/>
</dbReference>
<evidence type="ECO:0000259" key="14">
    <source>
        <dbReference type="Pfam" id="PF02852"/>
    </source>
</evidence>
<evidence type="ECO:0000256" key="5">
    <source>
        <dbReference type="ARBA" id="ARBA00022630"/>
    </source>
</evidence>
<keyword evidence="7 13" id="KW-0560">Oxidoreductase</keyword>
<evidence type="ECO:0000256" key="9">
    <source>
        <dbReference type="ARBA" id="ARBA00049187"/>
    </source>
</evidence>
<comment type="cofactor">
    <cofactor evidence="11 13">
        <name>FAD</name>
        <dbReference type="ChEBI" id="CHEBI:57692"/>
    </cofactor>
    <text evidence="11 13">Binds 1 FAD per subunit.</text>
</comment>
<dbReference type="Proteomes" id="UP000055590">
    <property type="component" value="Chromosome"/>
</dbReference>
<evidence type="ECO:0000256" key="8">
    <source>
        <dbReference type="ARBA" id="ARBA00023027"/>
    </source>
</evidence>
<feature type="binding site" evidence="11">
    <location>
        <begin position="145"/>
        <end position="147"/>
    </location>
    <ligand>
        <name>FAD</name>
        <dbReference type="ChEBI" id="CHEBI:57692"/>
    </ligand>
</feature>
<keyword evidence="13" id="KW-0676">Redox-active center</keyword>
<dbReference type="EMBL" id="CP012332">
    <property type="protein sequence ID" value="AKU91737.1"/>
    <property type="molecule type" value="Genomic_DNA"/>
</dbReference>
<evidence type="ECO:0000313" key="16">
    <source>
        <dbReference type="EMBL" id="AKU91737.1"/>
    </source>
</evidence>
<evidence type="ECO:0000256" key="3">
    <source>
        <dbReference type="ARBA" id="ARBA00012608"/>
    </source>
</evidence>
<gene>
    <name evidence="16" type="ORF">AKJ08_2124</name>
</gene>
<dbReference type="SUPFAM" id="SSF51905">
    <property type="entry name" value="FAD/NAD(P)-binding domain"/>
    <property type="match status" value="1"/>
</dbReference>
<feature type="binding site" evidence="11">
    <location>
        <position position="273"/>
    </location>
    <ligand>
        <name>NAD(+)</name>
        <dbReference type="ChEBI" id="CHEBI:57540"/>
    </ligand>
</feature>
<keyword evidence="6 11" id="KW-0274">FAD</keyword>
<comment type="subcellular location">
    <subcellularLocation>
        <location evidence="1">Cytoplasm</location>
    </subcellularLocation>
</comment>
<comment type="similarity">
    <text evidence="2 13">Belongs to the class-I pyridine nucleotide-disulfide oxidoreductase family.</text>
</comment>
<dbReference type="NCBIfam" id="TIGR01350">
    <property type="entry name" value="lipoamide_DH"/>
    <property type="match status" value="1"/>
</dbReference>
<evidence type="ECO:0000256" key="11">
    <source>
        <dbReference type="PIRSR" id="PIRSR000350-3"/>
    </source>
</evidence>
<dbReference type="STRING" id="1391653.AKJ08_2124"/>
<dbReference type="PANTHER" id="PTHR22912">
    <property type="entry name" value="DISULFIDE OXIDOREDUCTASE"/>
    <property type="match status" value="1"/>
</dbReference>
<feature type="binding site" evidence="11">
    <location>
        <begin position="182"/>
        <end position="189"/>
    </location>
    <ligand>
        <name>NAD(+)</name>
        <dbReference type="ChEBI" id="CHEBI:57540"/>
    </ligand>
</feature>
<feature type="active site" description="Proton acceptor" evidence="10">
    <location>
        <position position="446"/>
    </location>
</feature>
<evidence type="ECO:0000259" key="15">
    <source>
        <dbReference type="Pfam" id="PF07992"/>
    </source>
</evidence>
<dbReference type="PRINTS" id="PR00368">
    <property type="entry name" value="FADPNR"/>
</dbReference>
<evidence type="ECO:0000256" key="7">
    <source>
        <dbReference type="ARBA" id="ARBA00023002"/>
    </source>
</evidence>
<evidence type="ECO:0000256" key="4">
    <source>
        <dbReference type="ARBA" id="ARBA00016961"/>
    </source>
</evidence>
<feature type="binding site" evidence="11">
    <location>
        <position position="313"/>
    </location>
    <ligand>
        <name>FAD</name>
        <dbReference type="ChEBI" id="CHEBI:57692"/>
    </ligand>
</feature>
<dbReference type="InterPro" id="IPR050151">
    <property type="entry name" value="Class-I_Pyr_Nuc-Dis_Oxidored"/>
</dbReference>
<dbReference type="GO" id="GO:0004148">
    <property type="term" value="F:dihydrolipoyl dehydrogenase (NADH) activity"/>
    <property type="evidence" value="ECO:0007669"/>
    <property type="project" value="UniProtKB-EC"/>
</dbReference>
<dbReference type="GO" id="GO:0005737">
    <property type="term" value="C:cytoplasm"/>
    <property type="evidence" value="ECO:0007669"/>
    <property type="project" value="UniProtKB-SubCell"/>
</dbReference>